<evidence type="ECO:0000256" key="8">
    <source>
        <dbReference type="SAM" id="MobiDB-lite"/>
    </source>
</evidence>
<dbReference type="SUPFAM" id="SSF53098">
    <property type="entry name" value="Ribonuclease H-like"/>
    <property type="match status" value="1"/>
</dbReference>
<dbReference type="GO" id="GO:0005737">
    <property type="term" value="C:cytoplasm"/>
    <property type="evidence" value="ECO:0007669"/>
    <property type="project" value="TreeGrafter"/>
</dbReference>
<reference evidence="10 11" key="1">
    <citation type="submission" date="2015-07" db="EMBL/GenBank/DDBJ databases">
        <title>The genome of Eufriesea mexicana.</title>
        <authorList>
            <person name="Pan H."/>
            <person name="Kapheim K."/>
        </authorList>
    </citation>
    <scope>NUCLEOTIDE SEQUENCE [LARGE SCALE GENOMIC DNA]</scope>
    <source>
        <strain evidence="10">0111107269</strain>
        <tissue evidence="10">Whole body</tissue>
    </source>
</reference>
<evidence type="ECO:0000256" key="4">
    <source>
        <dbReference type="ARBA" id="ARBA00022801"/>
    </source>
</evidence>
<keyword evidence="6" id="KW-0460">Magnesium</keyword>
<keyword evidence="11" id="KW-1185">Reference proteome</keyword>
<evidence type="ECO:0000256" key="2">
    <source>
        <dbReference type="ARBA" id="ARBA00022722"/>
    </source>
</evidence>
<dbReference type="PANTHER" id="PTHR13058">
    <property type="entry name" value="THREE PRIME REPAIR EXONUCLEASE 1, 2"/>
    <property type="match status" value="1"/>
</dbReference>
<comment type="similarity">
    <text evidence="7">Belongs to the exonuclease superfamily. TREX family.</text>
</comment>
<keyword evidence="2" id="KW-0540">Nuclease</keyword>
<evidence type="ECO:0000256" key="5">
    <source>
        <dbReference type="ARBA" id="ARBA00022839"/>
    </source>
</evidence>
<keyword evidence="4" id="KW-0378">Hydrolase</keyword>
<gene>
    <name evidence="10" type="ORF">WN48_00303</name>
</gene>
<dbReference type="PANTHER" id="PTHR13058:SF19">
    <property type="entry name" value="LD40940P"/>
    <property type="match status" value="1"/>
</dbReference>
<dbReference type="Gene3D" id="3.30.420.10">
    <property type="entry name" value="Ribonuclease H-like superfamily/Ribonuclease H"/>
    <property type="match status" value="1"/>
</dbReference>
<name>A0A310S5H1_9HYME</name>
<keyword evidence="3" id="KW-0479">Metal-binding</keyword>
<dbReference type="SMART" id="SM00479">
    <property type="entry name" value="EXOIII"/>
    <property type="match status" value="1"/>
</dbReference>
<evidence type="ECO:0000256" key="6">
    <source>
        <dbReference type="ARBA" id="ARBA00022842"/>
    </source>
</evidence>
<dbReference type="AlphaFoldDB" id="A0A310S5H1"/>
<dbReference type="GO" id="GO:0003676">
    <property type="term" value="F:nucleic acid binding"/>
    <property type="evidence" value="ECO:0007669"/>
    <property type="project" value="InterPro"/>
</dbReference>
<dbReference type="GO" id="GO:0008296">
    <property type="term" value="F:3'-5'-DNA exonuclease activity"/>
    <property type="evidence" value="ECO:0007669"/>
    <property type="project" value="TreeGrafter"/>
</dbReference>
<feature type="region of interest" description="Disordered" evidence="8">
    <location>
        <begin position="195"/>
        <end position="224"/>
    </location>
</feature>
<dbReference type="InterPro" id="IPR036397">
    <property type="entry name" value="RNaseH_sf"/>
</dbReference>
<organism evidence="10 11">
    <name type="scientific">Eufriesea mexicana</name>
    <dbReference type="NCBI Taxonomy" id="516756"/>
    <lineage>
        <taxon>Eukaryota</taxon>
        <taxon>Metazoa</taxon>
        <taxon>Ecdysozoa</taxon>
        <taxon>Arthropoda</taxon>
        <taxon>Hexapoda</taxon>
        <taxon>Insecta</taxon>
        <taxon>Pterygota</taxon>
        <taxon>Neoptera</taxon>
        <taxon>Endopterygota</taxon>
        <taxon>Hymenoptera</taxon>
        <taxon>Apocrita</taxon>
        <taxon>Aculeata</taxon>
        <taxon>Apoidea</taxon>
        <taxon>Anthophila</taxon>
        <taxon>Apidae</taxon>
        <taxon>Eufriesea</taxon>
    </lineage>
</organism>
<dbReference type="Proteomes" id="UP000250275">
    <property type="component" value="Unassembled WGS sequence"/>
</dbReference>
<protein>
    <submittedName>
        <fullName evidence="10">Three prime repair exonuclease 2</fullName>
    </submittedName>
</protein>
<dbReference type="EMBL" id="KQ769940">
    <property type="protein sequence ID" value="OAD52727.1"/>
    <property type="molecule type" value="Genomic_DNA"/>
</dbReference>
<dbReference type="OrthoDB" id="10250935at2759"/>
<accession>A0A310S5H1</accession>
<evidence type="ECO:0000313" key="11">
    <source>
        <dbReference type="Proteomes" id="UP000250275"/>
    </source>
</evidence>
<evidence type="ECO:0000259" key="9">
    <source>
        <dbReference type="SMART" id="SM00479"/>
    </source>
</evidence>
<evidence type="ECO:0000256" key="1">
    <source>
        <dbReference type="ARBA" id="ARBA00001946"/>
    </source>
</evidence>
<dbReference type="GO" id="GO:0006308">
    <property type="term" value="P:DNA catabolic process"/>
    <property type="evidence" value="ECO:0007669"/>
    <property type="project" value="TreeGrafter"/>
</dbReference>
<keyword evidence="5 10" id="KW-0269">Exonuclease</keyword>
<dbReference type="InterPro" id="IPR013520">
    <property type="entry name" value="Ribonucl_H"/>
</dbReference>
<sequence>MIRTFIFLDLETTGLITQNCMPHITEMSLIAVSRSAICNSTDILPRVLQKLVLPIHPNVHISKKIHALTGLSNENLEGIQYFNSEIYNLVINFINRQMTPSCFVAYNGNNFDYPIFLSEFQNINKVFSEDILSIDMLYLIKDFFLHKQDPIEDVNTTESSISSLSSTEVSILLNDGYDEILSDALDSIMNKNLDDSNKNSLSSRNNEKATSHSDNVLHTPQSNSYKMMEINEKTPEDKIIKLQHCDKNFQKKKRNIVRRKLDFTNSQPTNFKLTSVCRHIFGTVSENAHTAEGDCLTMIRCATQLGKFFVEWADNEAVPLINHIRK</sequence>
<proteinExistence type="inferred from homology"/>
<feature type="compositionally biased region" description="Polar residues" evidence="8">
    <location>
        <begin position="212"/>
        <end position="224"/>
    </location>
</feature>
<dbReference type="GO" id="GO:0046872">
    <property type="term" value="F:metal ion binding"/>
    <property type="evidence" value="ECO:0007669"/>
    <property type="project" value="UniProtKB-KW"/>
</dbReference>
<feature type="domain" description="Exonuclease" evidence="9">
    <location>
        <begin position="4"/>
        <end position="311"/>
    </location>
</feature>
<dbReference type="InterPro" id="IPR012337">
    <property type="entry name" value="RNaseH-like_sf"/>
</dbReference>
<comment type="cofactor">
    <cofactor evidence="1">
        <name>Mg(2+)</name>
        <dbReference type="ChEBI" id="CHEBI:18420"/>
    </cofactor>
</comment>
<evidence type="ECO:0000256" key="3">
    <source>
        <dbReference type="ARBA" id="ARBA00022723"/>
    </source>
</evidence>
<dbReference type="InterPro" id="IPR040393">
    <property type="entry name" value="TREX1/2"/>
</dbReference>
<evidence type="ECO:0000313" key="10">
    <source>
        <dbReference type="EMBL" id="OAD52727.1"/>
    </source>
</evidence>
<evidence type="ECO:0000256" key="7">
    <source>
        <dbReference type="ARBA" id="ARBA00025769"/>
    </source>
</evidence>
<dbReference type="Pfam" id="PF00929">
    <property type="entry name" value="RNase_T"/>
    <property type="match status" value="1"/>
</dbReference>